<dbReference type="EMBL" id="CP003984">
    <property type="protein sequence ID" value="AII87072.1"/>
    <property type="molecule type" value="Genomic_DNA"/>
</dbReference>
<gene>
    <name evidence="2" type="ORF">RCA23_c15340</name>
</gene>
<reference evidence="2 3" key="1">
    <citation type="journal article" date="2014" name="ISME J.">
        <title>Adaptation of an abundant Roseobacter RCA organism to pelagic systems revealed by genomic and transcriptomic analyses.</title>
        <authorList>
            <person name="Voget S."/>
            <person name="Wemheuer B."/>
            <person name="Brinkhoff T."/>
            <person name="Vollmers J."/>
            <person name="Dietrich S."/>
            <person name="Giebel H.A."/>
            <person name="Beardsley C."/>
            <person name="Sardemann C."/>
            <person name="Bakenhus I."/>
            <person name="Billerbeck S."/>
            <person name="Daniel R."/>
            <person name="Simon M."/>
        </authorList>
    </citation>
    <scope>NUCLEOTIDE SEQUENCE [LARGE SCALE GENOMIC DNA]</scope>
    <source>
        <strain evidence="2 3">RCA23</strain>
    </source>
</reference>
<dbReference type="RefSeq" id="WP_052377092.1">
    <property type="nucleotide sequence ID" value="NZ_CP003984.1"/>
</dbReference>
<organism evidence="2 3">
    <name type="scientific">Planktomarina temperata RCA23</name>
    <dbReference type="NCBI Taxonomy" id="666509"/>
    <lineage>
        <taxon>Bacteria</taxon>
        <taxon>Pseudomonadati</taxon>
        <taxon>Pseudomonadota</taxon>
        <taxon>Alphaproteobacteria</taxon>
        <taxon>Rhodobacterales</taxon>
        <taxon>Paracoccaceae</taxon>
        <taxon>Planktomarina</taxon>
    </lineage>
</organism>
<dbReference type="InterPro" id="IPR028992">
    <property type="entry name" value="Hedgehog/Intein_dom"/>
</dbReference>
<evidence type="ECO:0000259" key="1">
    <source>
        <dbReference type="Pfam" id="PF13403"/>
    </source>
</evidence>
<dbReference type="InterPro" id="IPR036844">
    <property type="entry name" value="Hint_dom_sf"/>
</dbReference>
<proteinExistence type="predicted"/>
<dbReference type="KEGG" id="ptp:RCA23_c15340"/>
<evidence type="ECO:0000313" key="3">
    <source>
        <dbReference type="Proteomes" id="UP000028680"/>
    </source>
</evidence>
<name>A0AAN0VIJ9_9RHOB</name>
<accession>A0AAN0VIJ9</accession>
<feature type="domain" description="Hedgehog/Intein (Hint)" evidence="1">
    <location>
        <begin position="137"/>
        <end position="283"/>
    </location>
</feature>
<evidence type="ECO:0000313" key="2">
    <source>
        <dbReference type="EMBL" id="AII87072.1"/>
    </source>
</evidence>
<dbReference type="Pfam" id="PF13403">
    <property type="entry name" value="Hint_2"/>
    <property type="match status" value="1"/>
</dbReference>
<protein>
    <recommendedName>
        <fullName evidence="1">Hedgehog/Intein (Hint) domain-containing protein</fullName>
    </recommendedName>
</protein>
<keyword evidence="3" id="KW-1185">Reference proteome</keyword>
<dbReference type="AlphaFoldDB" id="A0AAN0VIJ9"/>
<sequence length="341" mass="37532">MPDHTLHAIDGTAPNVLGGGFTWGNTGSFTYDEANTQIETLVFTDSDAQLTITDTSLELLKSLNGIIHNSNARVGGSWTVTGSDGTSFKVWRMLASSQVEGYLLFTQDLTDGVTYSLSNFSLGDPMPYAQIAQQTTPCFTAGTWIDTPAGARRVETLCVGDLVRTRHHGPQTIRWIGRRSVKLAPYFPKDRFRPIEISIGALGQGLPREPLRLSRQHRVLVSSPINQRMFGTQDSLIAAVKLTDLPGIHIDTDCTEVTYIHLLFDQHEVIFANGAPCESLHTGPEALKSISSAARAELFAIFPELMTAPSQHRLAALCPENRQQRQLIARHKKNKKPLLCL</sequence>
<dbReference type="SUPFAM" id="SSF51294">
    <property type="entry name" value="Hedgehog/intein (Hint) domain"/>
    <property type="match status" value="1"/>
</dbReference>
<dbReference type="Proteomes" id="UP000028680">
    <property type="component" value="Chromosome"/>
</dbReference>